<dbReference type="Gene3D" id="4.10.60.10">
    <property type="entry name" value="Zinc finger, CCHC-type"/>
    <property type="match status" value="1"/>
</dbReference>
<name>A0ABR3HB16_LOXSC</name>
<dbReference type="InterPro" id="IPR036875">
    <property type="entry name" value="Znf_CCHC_sf"/>
</dbReference>
<proteinExistence type="predicted"/>
<feature type="region of interest" description="Disordered" evidence="2">
    <location>
        <begin position="1"/>
        <end position="33"/>
    </location>
</feature>
<keyword evidence="1" id="KW-0479">Metal-binding</keyword>
<dbReference type="SUPFAM" id="SSF57756">
    <property type="entry name" value="Retrovirus zinc finger-like domains"/>
    <property type="match status" value="1"/>
</dbReference>
<dbReference type="PROSITE" id="PS50158">
    <property type="entry name" value="ZF_CCHC"/>
    <property type="match status" value="2"/>
</dbReference>
<gene>
    <name evidence="4" type="ORF">ABMA27_008234</name>
</gene>
<dbReference type="Pfam" id="PF00098">
    <property type="entry name" value="zf-CCHC"/>
    <property type="match status" value="1"/>
</dbReference>
<accession>A0ABR3HB16</accession>
<keyword evidence="1" id="KW-0863">Zinc-finger</keyword>
<feature type="domain" description="CCHC-type" evidence="3">
    <location>
        <begin position="290"/>
        <end position="305"/>
    </location>
</feature>
<keyword evidence="1" id="KW-0862">Zinc</keyword>
<reference evidence="4 5" key="1">
    <citation type="submission" date="2024-06" db="EMBL/GenBank/DDBJ databases">
        <title>A chromosome-level genome assembly of beet webworm, Loxostege sticticalis.</title>
        <authorList>
            <person name="Zhang Y."/>
        </authorList>
    </citation>
    <scope>NUCLEOTIDE SEQUENCE [LARGE SCALE GENOMIC DNA]</scope>
    <source>
        <strain evidence="4">AQ026</strain>
        <tissue evidence="4">Whole body</tissue>
    </source>
</reference>
<evidence type="ECO:0000259" key="3">
    <source>
        <dbReference type="PROSITE" id="PS50158"/>
    </source>
</evidence>
<organism evidence="4 5">
    <name type="scientific">Loxostege sticticalis</name>
    <name type="common">Beet webworm moth</name>
    <dbReference type="NCBI Taxonomy" id="481309"/>
    <lineage>
        <taxon>Eukaryota</taxon>
        <taxon>Metazoa</taxon>
        <taxon>Ecdysozoa</taxon>
        <taxon>Arthropoda</taxon>
        <taxon>Hexapoda</taxon>
        <taxon>Insecta</taxon>
        <taxon>Pterygota</taxon>
        <taxon>Neoptera</taxon>
        <taxon>Endopterygota</taxon>
        <taxon>Lepidoptera</taxon>
        <taxon>Glossata</taxon>
        <taxon>Ditrysia</taxon>
        <taxon>Pyraloidea</taxon>
        <taxon>Crambidae</taxon>
        <taxon>Pyraustinae</taxon>
        <taxon>Loxostege</taxon>
    </lineage>
</organism>
<dbReference type="SMART" id="SM00343">
    <property type="entry name" value="ZnF_C2HC"/>
    <property type="match status" value="2"/>
</dbReference>
<feature type="compositionally biased region" description="Basic and acidic residues" evidence="2">
    <location>
        <begin position="20"/>
        <end position="33"/>
    </location>
</feature>
<evidence type="ECO:0000313" key="4">
    <source>
        <dbReference type="EMBL" id="KAL0867447.1"/>
    </source>
</evidence>
<evidence type="ECO:0000256" key="2">
    <source>
        <dbReference type="SAM" id="MobiDB-lite"/>
    </source>
</evidence>
<evidence type="ECO:0000313" key="5">
    <source>
        <dbReference type="Proteomes" id="UP001549920"/>
    </source>
</evidence>
<comment type="caution">
    <text evidence="4">The sequence shown here is derived from an EMBL/GenBank/DDBJ whole genome shotgun (WGS) entry which is preliminary data.</text>
</comment>
<protein>
    <recommendedName>
        <fullName evidence="3">CCHC-type domain-containing protein</fullName>
    </recommendedName>
</protein>
<feature type="domain" description="CCHC-type" evidence="3">
    <location>
        <begin position="247"/>
        <end position="263"/>
    </location>
</feature>
<dbReference type="EMBL" id="JBEUOH010000022">
    <property type="protein sequence ID" value="KAL0867447.1"/>
    <property type="molecule type" value="Genomic_DNA"/>
</dbReference>
<sequence>MADSDEGPPVPTSEVGSHGPRPEETRSSLEDHSATKLLSNMEALLSRMVSMSQMPSASTTATQLLQFNPDDSDADIEGWCNVTEMIVQKKCLEGVELLMALTSALKGRAASCITRLNLNELTWPLVKQSLLAKFSKPKLPQDYFDDILRFQIGIKETASESAMRLWNMIERIPKTDMPEEVITGFVVSVLCQKDGVIRRELNAHLISNRSQLFRILGGISSKRRLESEMQELEVKRPRMSDTRFPGKCHWCGLSGHRQADCRKRRDAGSTAQADASNTSRLADRTPAVTCYVCGKQGHVATACPDRKTGGGAAVKEVNLCGQRTSRGILKTSSGCASTLDNLTLTLDPNTIHYRV</sequence>
<dbReference type="Proteomes" id="UP001549920">
    <property type="component" value="Unassembled WGS sequence"/>
</dbReference>
<dbReference type="InterPro" id="IPR001878">
    <property type="entry name" value="Znf_CCHC"/>
</dbReference>
<evidence type="ECO:0000256" key="1">
    <source>
        <dbReference type="PROSITE-ProRule" id="PRU00047"/>
    </source>
</evidence>
<keyword evidence="5" id="KW-1185">Reference proteome</keyword>